<evidence type="ECO:0000313" key="3">
    <source>
        <dbReference type="RefSeq" id="XP_018458408.1"/>
    </source>
</evidence>
<reference evidence="3" key="2">
    <citation type="submission" date="2025-08" db="UniProtKB">
        <authorList>
            <consortium name="RefSeq"/>
        </authorList>
    </citation>
    <scope>IDENTIFICATION</scope>
    <source>
        <tissue evidence="3">Leaf</tissue>
    </source>
</reference>
<dbReference type="PANTHER" id="PTHR31286">
    <property type="entry name" value="GLYCINE-RICH CELL WALL STRUCTURAL PROTEIN 1.8-LIKE"/>
    <property type="match status" value="1"/>
</dbReference>
<dbReference type="InterPro" id="IPR025558">
    <property type="entry name" value="DUF4283"/>
</dbReference>
<dbReference type="RefSeq" id="XP_018458408.1">
    <property type="nucleotide sequence ID" value="XM_018602906.1"/>
</dbReference>
<dbReference type="GeneID" id="108829243"/>
<protein>
    <submittedName>
        <fullName evidence="3">Uncharacterized protein LOC108829243</fullName>
    </submittedName>
</protein>
<dbReference type="PANTHER" id="PTHR31286:SF162">
    <property type="entry name" value="DUF4283 DOMAIN-CONTAINING PROTEIN-RELATED"/>
    <property type="match status" value="1"/>
</dbReference>
<evidence type="ECO:0000259" key="1">
    <source>
        <dbReference type="Pfam" id="PF14111"/>
    </source>
</evidence>
<proteinExistence type="predicted"/>
<accession>A0A6J0LEX4</accession>
<organism evidence="2 3">
    <name type="scientific">Raphanus sativus</name>
    <name type="common">Radish</name>
    <name type="synonym">Raphanus raphanistrum var. sativus</name>
    <dbReference type="NCBI Taxonomy" id="3726"/>
    <lineage>
        <taxon>Eukaryota</taxon>
        <taxon>Viridiplantae</taxon>
        <taxon>Streptophyta</taxon>
        <taxon>Embryophyta</taxon>
        <taxon>Tracheophyta</taxon>
        <taxon>Spermatophyta</taxon>
        <taxon>Magnoliopsida</taxon>
        <taxon>eudicotyledons</taxon>
        <taxon>Gunneridae</taxon>
        <taxon>Pentapetalae</taxon>
        <taxon>rosids</taxon>
        <taxon>malvids</taxon>
        <taxon>Brassicales</taxon>
        <taxon>Brassicaceae</taxon>
        <taxon>Brassiceae</taxon>
        <taxon>Raphanus</taxon>
    </lineage>
</organism>
<keyword evidence="2" id="KW-1185">Reference proteome</keyword>
<gene>
    <name evidence="3" type="primary">LOC108829243</name>
</gene>
<dbReference type="AlphaFoldDB" id="A0A6J0LEX4"/>
<evidence type="ECO:0000313" key="2">
    <source>
        <dbReference type="Proteomes" id="UP000504610"/>
    </source>
</evidence>
<reference evidence="2" key="1">
    <citation type="journal article" date="2019" name="Database">
        <title>The radish genome database (RadishGD): an integrated information resource for radish genomics.</title>
        <authorList>
            <person name="Yu H.J."/>
            <person name="Baek S."/>
            <person name="Lee Y.J."/>
            <person name="Cho A."/>
            <person name="Mun J.H."/>
        </authorList>
    </citation>
    <scope>NUCLEOTIDE SEQUENCE [LARGE SCALE GENOMIC DNA]</scope>
    <source>
        <strain evidence="2">cv. WK10039</strain>
    </source>
</reference>
<dbReference type="Proteomes" id="UP000504610">
    <property type="component" value="Chromosome 2"/>
</dbReference>
<dbReference type="Pfam" id="PF14111">
    <property type="entry name" value="DUF4283"/>
    <property type="match status" value="1"/>
</dbReference>
<sequence>MSDRIRKQLQEITLGIEDDVVDLPHDICAAAIEENRYALVGKPLNPRKQNLREMLSALPRLWGVADEVAGRVIEHHRVQFLFPSEESLLSVLRRGPWSFNEWMVSLQRWFPNHVDDGLEYMTFWIQVCGIPPQYLTQRVVTRIGHVLGQFIETDFSVEGSHNVDYVRIHIL</sequence>
<dbReference type="OrthoDB" id="1029220at2759"/>
<name>A0A6J0LEX4_RAPSA</name>
<dbReference type="InterPro" id="IPR040256">
    <property type="entry name" value="At4g02000-like"/>
</dbReference>
<feature type="domain" description="DUF4283" evidence="1">
    <location>
        <begin position="32"/>
        <end position="112"/>
    </location>
</feature>
<dbReference type="KEGG" id="rsz:108829243"/>